<dbReference type="SMART" id="SM00530">
    <property type="entry name" value="HTH_XRE"/>
    <property type="match status" value="1"/>
</dbReference>
<reference evidence="2 4" key="2">
    <citation type="submission" date="2020-02" db="EMBL/GenBank/DDBJ databases">
        <authorList>
            <consortium name="PulseNet: The National Subtyping Network for Foodborne Disease Surveillance"/>
            <person name="Tarr C.L."/>
            <person name="Trees E."/>
            <person name="Katz L.S."/>
            <person name="Carleton-Romer H.A."/>
            <person name="Stroika S."/>
            <person name="Kucerova Z."/>
            <person name="Roache K.F."/>
            <person name="Sabol A.L."/>
            <person name="Besser J."/>
            <person name="Gerner-Smidt P."/>
        </authorList>
    </citation>
    <scope>NUCLEOTIDE SEQUENCE [LARGE SCALE GENOMIC DNA]</scope>
    <source>
        <strain evidence="2 4">PNUSAE005278</strain>
    </source>
</reference>
<dbReference type="CDD" id="cd00093">
    <property type="entry name" value="HTH_XRE"/>
    <property type="match status" value="1"/>
</dbReference>
<dbReference type="EMBL" id="AASRHK010000033">
    <property type="protein sequence ID" value="EFF8955125.1"/>
    <property type="molecule type" value="Genomic_DNA"/>
</dbReference>
<dbReference type="GO" id="GO:0003677">
    <property type="term" value="F:DNA binding"/>
    <property type="evidence" value="ECO:0007669"/>
    <property type="project" value="InterPro"/>
</dbReference>
<evidence type="ECO:0000313" key="2">
    <source>
        <dbReference type="EMBL" id="EFF8955125.1"/>
    </source>
</evidence>
<dbReference type="SUPFAM" id="SSF47413">
    <property type="entry name" value="lambda repressor-like DNA-binding domains"/>
    <property type="match status" value="1"/>
</dbReference>
<sequence length="153" mass="17703">MGVLEISALRIKMLLLAKGWSQAELARRIGIAQQSVQRWVCGISSPTAANLDKLSEVTGLPQYWFFLPLNEEKKDRAQDILKITPNQKELLQTFEAFPEEDQQQMLKDMKEKKEAMDRIVARWLAAQQKVNQAEYQHLQNEVHHEHSPFTDGF</sequence>
<reference evidence="3 5" key="1">
    <citation type="submission" date="2020-02" db="EMBL/GenBank/DDBJ databases">
        <authorList>
            <person name="Ashton P.M."/>
            <person name="Dallman T."/>
            <person name="Nair S."/>
            <person name="De Pinna E."/>
            <person name="Peters T."/>
            <person name="Grant K."/>
        </authorList>
    </citation>
    <scope>NUCLEOTIDE SEQUENCE [LARGE SCALE GENOMIC DNA]</scope>
    <source>
        <strain evidence="3 5">188143</strain>
    </source>
</reference>
<comment type="caution">
    <text evidence="2">The sequence shown here is derived from an EMBL/GenBank/DDBJ whole genome shotgun (WGS) entry which is preliminary data.</text>
</comment>
<dbReference type="AlphaFoldDB" id="A0A454FEE3"/>
<name>A0A454FEE3_ECOLX</name>
<evidence type="ECO:0000313" key="5">
    <source>
        <dbReference type="Proteomes" id="UP000534332"/>
    </source>
</evidence>
<proteinExistence type="predicted"/>
<dbReference type="Proteomes" id="UP000524010">
    <property type="component" value="Unassembled WGS sequence"/>
</dbReference>
<feature type="domain" description="HTH cro/C1-type" evidence="1">
    <location>
        <begin position="11"/>
        <end position="65"/>
    </location>
</feature>
<dbReference type="InterPro" id="IPR010982">
    <property type="entry name" value="Lambda_DNA-bd_dom_sf"/>
</dbReference>
<protein>
    <submittedName>
        <fullName evidence="2">Helix-turn-helix domain-containing protein</fullName>
    </submittedName>
</protein>
<dbReference type="Proteomes" id="UP000534332">
    <property type="component" value="Unassembled WGS sequence"/>
</dbReference>
<evidence type="ECO:0000259" key="1">
    <source>
        <dbReference type="PROSITE" id="PS50943"/>
    </source>
</evidence>
<accession>A0A454FEE3</accession>
<dbReference type="PANTHER" id="PTHR43236:SF2">
    <property type="entry name" value="BLL0069 PROTEIN"/>
    <property type="match status" value="1"/>
</dbReference>
<dbReference type="EMBL" id="AASSGK010000014">
    <property type="protein sequence ID" value="EFG2161527.1"/>
    <property type="molecule type" value="Genomic_DNA"/>
</dbReference>
<dbReference type="PANTHER" id="PTHR43236">
    <property type="entry name" value="ANTITOXIN HIGA1"/>
    <property type="match status" value="1"/>
</dbReference>
<dbReference type="InterPro" id="IPR001387">
    <property type="entry name" value="Cro/C1-type_HTH"/>
</dbReference>
<evidence type="ECO:0000313" key="3">
    <source>
        <dbReference type="EMBL" id="EFG2161527.1"/>
    </source>
</evidence>
<organism evidence="2 4">
    <name type="scientific">Escherichia coli</name>
    <dbReference type="NCBI Taxonomy" id="562"/>
    <lineage>
        <taxon>Bacteria</taxon>
        <taxon>Pseudomonadati</taxon>
        <taxon>Pseudomonadota</taxon>
        <taxon>Gammaproteobacteria</taxon>
        <taxon>Enterobacterales</taxon>
        <taxon>Enterobacteriaceae</taxon>
        <taxon>Escherichia</taxon>
    </lineage>
</organism>
<dbReference type="RefSeq" id="WP_033815696.1">
    <property type="nucleotide sequence ID" value="NZ_BGDX01000012.1"/>
</dbReference>
<dbReference type="Pfam" id="PF01381">
    <property type="entry name" value="HTH_3"/>
    <property type="match status" value="1"/>
</dbReference>
<dbReference type="Gene3D" id="1.10.260.40">
    <property type="entry name" value="lambda repressor-like DNA-binding domains"/>
    <property type="match status" value="1"/>
</dbReference>
<gene>
    <name evidence="3" type="ORF">BRV02_002598</name>
    <name evidence="2" type="ORF">BTB68_003108</name>
</gene>
<evidence type="ECO:0000313" key="4">
    <source>
        <dbReference type="Proteomes" id="UP000524010"/>
    </source>
</evidence>
<dbReference type="PROSITE" id="PS50943">
    <property type="entry name" value="HTH_CROC1"/>
    <property type="match status" value="1"/>
</dbReference>
<dbReference type="InterPro" id="IPR052345">
    <property type="entry name" value="Rad_response_metalloprotease"/>
</dbReference>